<reference evidence="2 3" key="1">
    <citation type="journal article" date="2007" name="PLoS ONE">
        <title>Analysis of the neurotoxin complex genes in Clostridium botulinum A1-A4 and B1 strains: BoNT/A3, /Ba4 and /B1 clusters are located within plasmids.</title>
        <authorList>
            <person name="Smith T.J."/>
            <person name="Hill K.K."/>
            <person name="Foley B.T."/>
            <person name="Detter J.C."/>
            <person name="Munk A.C."/>
            <person name="Bruce D.C."/>
            <person name="Doggett N.A."/>
            <person name="Smith L.A."/>
            <person name="Marks J.D."/>
            <person name="Xie G."/>
            <person name="Brettin T.S."/>
        </authorList>
    </citation>
    <scope>NUCLEOTIDE SEQUENCE [LARGE SCALE GENOMIC DNA]</scope>
    <source>
        <strain evidence="3">657 / Type Ba4</strain>
    </source>
</reference>
<evidence type="ECO:0000313" key="3">
    <source>
        <dbReference type="Proteomes" id="UP000002333"/>
    </source>
</evidence>
<organism evidence="2 3">
    <name type="scientific">Clostridium botulinum (strain 657 / Type Ba4)</name>
    <dbReference type="NCBI Taxonomy" id="515621"/>
    <lineage>
        <taxon>Bacteria</taxon>
        <taxon>Bacillati</taxon>
        <taxon>Bacillota</taxon>
        <taxon>Clostridia</taxon>
        <taxon>Eubacteriales</taxon>
        <taxon>Clostridiaceae</taxon>
        <taxon>Clostridium</taxon>
    </lineage>
</organism>
<dbReference type="Proteomes" id="UP000002333">
    <property type="component" value="Chromosome"/>
</dbReference>
<evidence type="ECO:0000256" key="1">
    <source>
        <dbReference type="SAM" id="Coils"/>
    </source>
</evidence>
<feature type="coiled-coil region" evidence="1">
    <location>
        <begin position="4"/>
        <end position="38"/>
    </location>
</feature>
<dbReference type="KEGG" id="cbi:CLJ_B2545"/>
<sequence>MKDTTFLLKQYNDLKVEISELENRIEKLENKKIKIEQDSVKGSSNVFPYTERKFTIEGYNYPEADRKQARLIKLNKLLFKRKNKCEDMKLQIEEFINTIPDSKTRRVFQYRYIDNLSWQAIAIKISKTDESYPRKIIHDKYLENL</sequence>
<name>A0A3F2ZRV2_CLOB6</name>
<gene>
    <name evidence="2" type="ordered locus">CLJ_B2545</name>
</gene>
<accession>A0A3F2ZRV2</accession>
<dbReference type="RefSeq" id="WP_012720741.1">
    <property type="nucleotide sequence ID" value="NC_012658.1"/>
</dbReference>
<dbReference type="AlphaFoldDB" id="A0A3F2ZRV2"/>
<proteinExistence type="predicted"/>
<dbReference type="EMBL" id="CP001083">
    <property type="protein sequence ID" value="ACQ52729.1"/>
    <property type="molecule type" value="Genomic_DNA"/>
</dbReference>
<keyword evidence="1" id="KW-0175">Coiled coil</keyword>
<reference evidence="3" key="2">
    <citation type="submission" date="2008-05" db="EMBL/GenBank/DDBJ databases">
        <title>Genome sequence of Clostridium botulinum Ba4 strain 657.</title>
        <authorList>
            <person name="Shrivastava S."/>
            <person name="Brown J.L."/>
            <person name="Bruce D."/>
            <person name="Detter C."/>
            <person name="Munk C."/>
            <person name="Smith L.A."/>
            <person name="Smith T.J."/>
            <person name="Sutton G."/>
            <person name="Brettin T.S."/>
        </authorList>
    </citation>
    <scope>NUCLEOTIDE SEQUENCE [LARGE SCALE GENOMIC DNA]</scope>
    <source>
        <strain evidence="3">657 / Type Ba4</strain>
    </source>
</reference>
<protein>
    <submittedName>
        <fullName evidence="2">Uncharacterized protein</fullName>
    </submittedName>
</protein>
<evidence type="ECO:0000313" key="2">
    <source>
        <dbReference type="EMBL" id="ACQ52729.1"/>
    </source>
</evidence>